<evidence type="ECO:0000313" key="2">
    <source>
        <dbReference type="EMBL" id="KAK7386289.1"/>
    </source>
</evidence>
<feature type="compositionally biased region" description="Polar residues" evidence="1">
    <location>
        <begin position="69"/>
        <end position="83"/>
    </location>
</feature>
<dbReference type="Proteomes" id="UP001386955">
    <property type="component" value="Unassembled WGS sequence"/>
</dbReference>
<proteinExistence type="predicted"/>
<name>A0AAN9S1Y8_PSOTE</name>
<accession>A0AAN9S1Y8</accession>
<evidence type="ECO:0000256" key="1">
    <source>
        <dbReference type="SAM" id="MobiDB-lite"/>
    </source>
</evidence>
<protein>
    <submittedName>
        <fullName evidence="2">Uncharacterized protein</fullName>
    </submittedName>
</protein>
<reference evidence="2 3" key="1">
    <citation type="submission" date="2024-01" db="EMBL/GenBank/DDBJ databases">
        <title>The genomes of 5 underutilized Papilionoideae crops provide insights into root nodulation and disease resistanc.</title>
        <authorList>
            <person name="Jiang F."/>
        </authorList>
    </citation>
    <scope>NUCLEOTIDE SEQUENCE [LARGE SCALE GENOMIC DNA]</scope>
    <source>
        <strain evidence="2">DUOXIRENSHENG_FW03</strain>
        <tissue evidence="2">Leaves</tissue>
    </source>
</reference>
<dbReference type="AlphaFoldDB" id="A0AAN9S1Y8"/>
<organism evidence="2 3">
    <name type="scientific">Psophocarpus tetragonolobus</name>
    <name type="common">Winged bean</name>
    <name type="synonym">Dolichos tetragonolobus</name>
    <dbReference type="NCBI Taxonomy" id="3891"/>
    <lineage>
        <taxon>Eukaryota</taxon>
        <taxon>Viridiplantae</taxon>
        <taxon>Streptophyta</taxon>
        <taxon>Embryophyta</taxon>
        <taxon>Tracheophyta</taxon>
        <taxon>Spermatophyta</taxon>
        <taxon>Magnoliopsida</taxon>
        <taxon>eudicotyledons</taxon>
        <taxon>Gunneridae</taxon>
        <taxon>Pentapetalae</taxon>
        <taxon>rosids</taxon>
        <taxon>fabids</taxon>
        <taxon>Fabales</taxon>
        <taxon>Fabaceae</taxon>
        <taxon>Papilionoideae</taxon>
        <taxon>50 kb inversion clade</taxon>
        <taxon>NPAAA clade</taxon>
        <taxon>indigoferoid/millettioid clade</taxon>
        <taxon>Phaseoleae</taxon>
        <taxon>Psophocarpus</taxon>
    </lineage>
</organism>
<dbReference type="EMBL" id="JAYMYS010000007">
    <property type="protein sequence ID" value="KAK7386289.1"/>
    <property type="molecule type" value="Genomic_DNA"/>
</dbReference>
<gene>
    <name evidence="2" type="ORF">VNO78_26418</name>
</gene>
<sequence length="158" mass="18193">MPMKQVTYRNDKAVIVRVYVEKNRNKRSSSTHRLRQKEVLHGCGRRAGLLTYSHLLRQSARRAPSPPSFSNWVSNHPSTQIAPSNKKKPEYRGKPTCFGSLKLLIPRFLRSWSKDQNKEKKKKQKMGGGFAGNGMKMLQVWKGKSLFQNMFSTIRKCA</sequence>
<comment type="caution">
    <text evidence="2">The sequence shown here is derived from an EMBL/GenBank/DDBJ whole genome shotgun (WGS) entry which is preliminary data.</text>
</comment>
<keyword evidence="3" id="KW-1185">Reference proteome</keyword>
<feature type="region of interest" description="Disordered" evidence="1">
    <location>
        <begin position="61"/>
        <end position="90"/>
    </location>
</feature>
<evidence type="ECO:0000313" key="3">
    <source>
        <dbReference type="Proteomes" id="UP001386955"/>
    </source>
</evidence>